<dbReference type="GO" id="GO:0009073">
    <property type="term" value="P:aromatic amino acid family biosynthetic process"/>
    <property type="evidence" value="ECO:0007669"/>
    <property type="project" value="UniProtKB-KW"/>
</dbReference>
<evidence type="ECO:0000256" key="11">
    <source>
        <dbReference type="HAMAP-Rule" id="MF_00109"/>
    </source>
</evidence>
<evidence type="ECO:0000256" key="9">
    <source>
        <dbReference type="ARBA" id="ARBA00023141"/>
    </source>
</evidence>
<comment type="similarity">
    <text evidence="2 11">Belongs to the shikimate kinase family.</text>
</comment>
<keyword evidence="5 11" id="KW-0808">Transferase</keyword>
<comment type="cofactor">
    <cofactor evidence="11">
        <name>Mg(2+)</name>
        <dbReference type="ChEBI" id="CHEBI:18420"/>
    </cofactor>
    <text evidence="11">Binds 1 Mg(2+) ion per subunit.</text>
</comment>
<dbReference type="CDD" id="cd00464">
    <property type="entry name" value="SK"/>
    <property type="match status" value="1"/>
</dbReference>
<dbReference type="GO" id="GO:0004765">
    <property type="term" value="F:shikimate kinase activity"/>
    <property type="evidence" value="ECO:0007669"/>
    <property type="project" value="UniProtKB-UniRule"/>
</dbReference>
<dbReference type="EC" id="2.7.1.71" evidence="3 11"/>
<protein>
    <recommendedName>
        <fullName evidence="3 11">Shikimate kinase</fullName>
        <shortName evidence="11">SK</shortName>
        <ecNumber evidence="3 11">2.7.1.71</ecNumber>
    </recommendedName>
</protein>
<dbReference type="Pfam" id="PF01202">
    <property type="entry name" value="SKI"/>
    <property type="match status" value="1"/>
</dbReference>
<dbReference type="GO" id="GO:0008652">
    <property type="term" value="P:amino acid biosynthetic process"/>
    <property type="evidence" value="ECO:0007669"/>
    <property type="project" value="UniProtKB-KW"/>
</dbReference>
<keyword evidence="6 11" id="KW-0547">Nucleotide-binding</keyword>
<dbReference type="GO" id="GO:0005524">
    <property type="term" value="F:ATP binding"/>
    <property type="evidence" value="ECO:0007669"/>
    <property type="project" value="UniProtKB-UniRule"/>
</dbReference>
<comment type="caution">
    <text evidence="11">Lacks conserved residue(s) required for the propagation of feature annotation.</text>
</comment>
<dbReference type="PRINTS" id="PR01100">
    <property type="entry name" value="SHIKIMTKNASE"/>
</dbReference>
<dbReference type="Proteomes" id="UP000319852">
    <property type="component" value="Chromosome"/>
</dbReference>
<feature type="binding site" evidence="11">
    <location>
        <position position="59"/>
    </location>
    <ligand>
        <name>substrate</name>
    </ligand>
</feature>
<evidence type="ECO:0000256" key="8">
    <source>
        <dbReference type="ARBA" id="ARBA00022840"/>
    </source>
</evidence>
<comment type="pathway">
    <text evidence="1 11">Metabolic intermediate biosynthesis; chorismate biosynthesis; chorismate from D-erythrose 4-phosphate and phosphoenolpyruvate: step 5/7.</text>
</comment>
<reference evidence="12 13" key="1">
    <citation type="submission" date="2019-02" db="EMBL/GenBank/DDBJ databases">
        <title>Deep-cultivation of Planctomycetes and their phenomic and genomic characterization uncovers novel biology.</title>
        <authorList>
            <person name="Wiegand S."/>
            <person name="Jogler M."/>
            <person name="Boedeker C."/>
            <person name="Pinto D."/>
            <person name="Vollmers J."/>
            <person name="Rivas-Marin E."/>
            <person name="Kohn T."/>
            <person name="Peeters S.H."/>
            <person name="Heuer A."/>
            <person name="Rast P."/>
            <person name="Oberbeckmann S."/>
            <person name="Bunk B."/>
            <person name="Jeske O."/>
            <person name="Meyerdierks A."/>
            <person name="Storesund J.E."/>
            <person name="Kallscheuer N."/>
            <person name="Luecker S."/>
            <person name="Lage O.M."/>
            <person name="Pohl T."/>
            <person name="Merkel B.J."/>
            <person name="Hornburger P."/>
            <person name="Mueller R.-W."/>
            <person name="Bruemmer F."/>
            <person name="Labrenz M."/>
            <person name="Spormann A.M."/>
            <person name="Op den Camp H."/>
            <person name="Overmann J."/>
            <person name="Amann R."/>
            <person name="Jetten M.S.M."/>
            <person name="Mascher T."/>
            <person name="Medema M.H."/>
            <person name="Devos D.P."/>
            <person name="Kaster A.-K."/>
            <person name="Ovreas L."/>
            <person name="Rohde M."/>
            <person name="Galperin M.Y."/>
            <person name="Jogler C."/>
        </authorList>
    </citation>
    <scope>NUCLEOTIDE SEQUENCE [LARGE SCALE GENOMIC DNA]</scope>
    <source>
        <strain evidence="12 13">HG15A2</strain>
    </source>
</reference>
<organism evidence="12 13">
    <name type="scientific">Adhaeretor mobilis</name>
    <dbReference type="NCBI Taxonomy" id="1930276"/>
    <lineage>
        <taxon>Bacteria</taxon>
        <taxon>Pseudomonadati</taxon>
        <taxon>Planctomycetota</taxon>
        <taxon>Planctomycetia</taxon>
        <taxon>Pirellulales</taxon>
        <taxon>Lacipirellulaceae</taxon>
        <taxon>Adhaeretor</taxon>
    </lineage>
</organism>
<feature type="binding site" evidence="11">
    <location>
        <position position="81"/>
    </location>
    <ligand>
        <name>substrate</name>
    </ligand>
</feature>
<keyword evidence="11" id="KW-0963">Cytoplasm</keyword>
<dbReference type="InterPro" id="IPR027417">
    <property type="entry name" value="P-loop_NTPase"/>
</dbReference>
<evidence type="ECO:0000256" key="5">
    <source>
        <dbReference type="ARBA" id="ARBA00022679"/>
    </source>
</evidence>
<comment type="subunit">
    <text evidence="11">Monomer.</text>
</comment>
<dbReference type="Gene3D" id="3.40.50.300">
    <property type="entry name" value="P-loop containing nucleotide triphosphate hydrolases"/>
    <property type="match status" value="1"/>
</dbReference>
<dbReference type="GO" id="GO:0000287">
    <property type="term" value="F:magnesium ion binding"/>
    <property type="evidence" value="ECO:0007669"/>
    <property type="project" value="UniProtKB-UniRule"/>
</dbReference>
<dbReference type="OrthoDB" id="9800332at2"/>
<name>A0A517MZ72_9BACT</name>
<keyword evidence="4 11" id="KW-0028">Amino-acid biosynthesis</keyword>
<keyword evidence="11" id="KW-0460">Magnesium</keyword>
<feature type="binding site" evidence="11">
    <location>
        <position position="123"/>
    </location>
    <ligand>
        <name>ATP</name>
        <dbReference type="ChEBI" id="CHEBI:30616"/>
    </ligand>
</feature>
<keyword evidence="7 11" id="KW-0418">Kinase</keyword>
<gene>
    <name evidence="11 12" type="primary">aroK</name>
    <name evidence="12" type="ORF">HG15A2_34430</name>
</gene>
<dbReference type="InterPro" id="IPR023000">
    <property type="entry name" value="Shikimate_kinase_CS"/>
</dbReference>
<evidence type="ECO:0000313" key="13">
    <source>
        <dbReference type="Proteomes" id="UP000319852"/>
    </source>
</evidence>
<dbReference type="GO" id="GO:0009423">
    <property type="term" value="P:chorismate biosynthetic process"/>
    <property type="evidence" value="ECO:0007669"/>
    <property type="project" value="UniProtKB-UniRule"/>
</dbReference>
<dbReference type="GO" id="GO:0005829">
    <property type="term" value="C:cytosol"/>
    <property type="evidence" value="ECO:0007669"/>
    <property type="project" value="TreeGrafter"/>
</dbReference>
<dbReference type="RefSeq" id="WP_145061374.1">
    <property type="nucleotide sequence ID" value="NZ_CP036263.1"/>
</dbReference>
<proteinExistence type="inferred from homology"/>
<dbReference type="UniPathway" id="UPA00053">
    <property type="reaction ID" value="UER00088"/>
</dbReference>
<dbReference type="AlphaFoldDB" id="A0A517MZ72"/>
<keyword evidence="13" id="KW-1185">Reference proteome</keyword>
<dbReference type="PANTHER" id="PTHR21087:SF16">
    <property type="entry name" value="SHIKIMATE KINASE 1, CHLOROPLASTIC"/>
    <property type="match status" value="1"/>
</dbReference>
<dbReference type="InterPro" id="IPR000623">
    <property type="entry name" value="Shikimate_kinase/TSH1"/>
</dbReference>
<sequence length="176" mass="18997">MASSCLALVGYRGTGKTTVAQYLARTLSWDWVDADVEIELAAGKSIAAIFADDGEKAFRDLEVEVVEQLLDRKDTIVALGGGAVLREETRKKLRTVQATVWLKASVETIEGRIFGDETTAGRRPNLTNAGGRNEIVTLLAERTPIYTECATLEVDTDSKAPAEIAEAILKKLGLAT</sequence>
<dbReference type="EMBL" id="CP036263">
    <property type="protein sequence ID" value="QDT00108.1"/>
    <property type="molecule type" value="Genomic_DNA"/>
</dbReference>
<feature type="binding site" evidence="11">
    <location>
        <position position="35"/>
    </location>
    <ligand>
        <name>substrate</name>
    </ligand>
</feature>
<keyword evidence="9 11" id="KW-0057">Aromatic amino acid biosynthesis</keyword>
<feature type="binding site" evidence="11">
    <location>
        <position position="142"/>
    </location>
    <ligand>
        <name>substrate</name>
    </ligand>
</feature>
<dbReference type="PROSITE" id="PS01128">
    <property type="entry name" value="SHIKIMATE_KINASE"/>
    <property type="match status" value="1"/>
</dbReference>
<dbReference type="PANTHER" id="PTHR21087">
    <property type="entry name" value="SHIKIMATE KINASE"/>
    <property type="match status" value="1"/>
</dbReference>
<feature type="binding site" evidence="11">
    <location>
        <begin position="13"/>
        <end position="18"/>
    </location>
    <ligand>
        <name>ATP</name>
        <dbReference type="ChEBI" id="CHEBI:30616"/>
    </ligand>
</feature>
<comment type="subcellular location">
    <subcellularLocation>
        <location evidence="11">Cytoplasm</location>
    </subcellularLocation>
</comment>
<accession>A0A517MZ72</accession>
<keyword evidence="8 11" id="KW-0067">ATP-binding</keyword>
<feature type="binding site" evidence="11">
    <location>
        <position position="17"/>
    </location>
    <ligand>
        <name>Mg(2+)</name>
        <dbReference type="ChEBI" id="CHEBI:18420"/>
    </ligand>
</feature>
<evidence type="ECO:0000313" key="12">
    <source>
        <dbReference type="EMBL" id="QDT00108.1"/>
    </source>
</evidence>
<evidence type="ECO:0000256" key="3">
    <source>
        <dbReference type="ARBA" id="ARBA00012154"/>
    </source>
</evidence>
<evidence type="ECO:0000256" key="6">
    <source>
        <dbReference type="ARBA" id="ARBA00022741"/>
    </source>
</evidence>
<evidence type="ECO:0000256" key="10">
    <source>
        <dbReference type="ARBA" id="ARBA00048567"/>
    </source>
</evidence>
<dbReference type="KEGG" id="amob:HG15A2_34430"/>
<keyword evidence="11" id="KW-0479">Metal-binding</keyword>
<evidence type="ECO:0000256" key="4">
    <source>
        <dbReference type="ARBA" id="ARBA00022605"/>
    </source>
</evidence>
<dbReference type="SUPFAM" id="SSF52540">
    <property type="entry name" value="P-loop containing nucleoside triphosphate hydrolases"/>
    <property type="match status" value="1"/>
</dbReference>
<evidence type="ECO:0000256" key="7">
    <source>
        <dbReference type="ARBA" id="ARBA00022777"/>
    </source>
</evidence>
<evidence type="ECO:0000256" key="1">
    <source>
        <dbReference type="ARBA" id="ARBA00004842"/>
    </source>
</evidence>
<dbReference type="InterPro" id="IPR031322">
    <property type="entry name" value="Shikimate/glucono_kinase"/>
</dbReference>
<dbReference type="HAMAP" id="MF_00109">
    <property type="entry name" value="Shikimate_kinase"/>
    <property type="match status" value="1"/>
</dbReference>
<comment type="function">
    <text evidence="11">Catalyzes the specific phosphorylation of the 3-hydroxyl group of shikimic acid using ATP as a cosubstrate.</text>
</comment>
<comment type="catalytic activity">
    <reaction evidence="10 11">
        <text>shikimate + ATP = 3-phosphoshikimate + ADP + H(+)</text>
        <dbReference type="Rhea" id="RHEA:13121"/>
        <dbReference type="ChEBI" id="CHEBI:15378"/>
        <dbReference type="ChEBI" id="CHEBI:30616"/>
        <dbReference type="ChEBI" id="CHEBI:36208"/>
        <dbReference type="ChEBI" id="CHEBI:145989"/>
        <dbReference type="ChEBI" id="CHEBI:456216"/>
        <dbReference type="EC" id="2.7.1.71"/>
    </reaction>
</comment>
<evidence type="ECO:0000256" key="2">
    <source>
        <dbReference type="ARBA" id="ARBA00006997"/>
    </source>
</evidence>